<dbReference type="Pfam" id="PF25990">
    <property type="entry name" value="Beta-barrel_YknX"/>
    <property type="match status" value="1"/>
</dbReference>
<dbReference type="PANTHER" id="PTHR32347">
    <property type="entry name" value="EFFLUX SYSTEM COMPONENT YKNX-RELATED"/>
    <property type="match status" value="1"/>
</dbReference>
<dbReference type="STRING" id="1499688.BN000_00943"/>
<dbReference type="SUPFAM" id="SSF51230">
    <property type="entry name" value="Single hybrid motif"/>
    <property type="match status" value="1"/>
</dbReference>
<feature type="region of interest" description="Disordered" evidence="4">
    <location>
        <begin position="320"/>
        <end position="343"/>
    </location>
</feature>
<evidence type="ECO:0000256" key="2">
    <source>
        <dbReference type="ARBA" id="ARBA00009477"/>
    </source>
</evidence>
<evidence type="ECO:0000256" key="4">
    <source>
        <dbReference type="SAM" id="MobiDB-lite"/>
    </source>
</evidence>
<feature type="domain" description="Lipoyl-binding" evidence="5">
    <location>
        <begin position="66"/>
        <end position="127"/>
    </location>
</feature>
<dbReference type="Gene3D" id="2.40.420.20">
    <property type="match status" value="1"/>
</dbReference>
<dbReference type="GO" id="GO:0016020">
    <property type="term" value="C:membrane"/>
    <property type="evidence" value="ECO:0007669"/>
    <property type="project" value="InterPro"/>
</dbReference>
<dbReference type="AlphaFoldDB" id="A0A0U1NTI0"/>
<dbReference type="InterPro" id="IPR011053">
    <property type="entry name" value="Single_hybrid_motif"/>
</dbReference>
<dbReference type="CDD" id="cd06850">
    <property type="entry name" value="biotinyl_domain"/>
    <property type="match status" value="1"/>
</dbReference>
<comment type="subcellular location">
    <subcellularLocation>
        <location evidence="1">Cell envelope</location>
    </subcellularLocation>
</comment>
<sequence>MKKWIIIIIAVLVVGGGGYLFYSSKTKAQQQTPTQNRTAVVQKGKFEVRVSGSGTVQPVTTEDIKSTINNNQIAEVLVSAGQAVKAGDVLITFTDGSNPITAPSDGVVTAINVQAGERVQIGQAVAHLTNYNDLQTVASIDELDIPKVSVGQTATIKINALPDQTFNGTVTAIANEGTSTNGVSTFDVTVHIDNPTGLKVGMSTEADILTASKDNALYVPVDAVHSMNGKKFVMLANQDQNSQNTQGNNQNSQGNQWSSSRVMVQTGMANADYVEITQGLTEGQVVRLPNLVISSNNNAKYMQGGFGGMGGYGGMGGMGRQNRGGGNGGNGGGKASSGGRGGN</sequence>
<keyword evidence="3" id="KW-0175">Coiled coil</keyword>
<dbReference type="NCBIfam" id="TIGR01730">
    <property type="entry name" value="RND_mfp"/>
    <property type="match status" value="1"/>
</dbReference>
<name>A0A0U1NTI0_9BACI</name>
<dbReference type="InterPro" id="IPR050465">
    <property type="entry name" value="UPF0194_transport"/>
</dbReference>
<dbReference type="InterPro" id="IPR006143">
    <property type="entry name" value="RND_pump_MFP"/>
</dbReference>
<proteinExistence type="inferred from homology"/>
<dbReference type="Gene3D" id="2.40.30.170">
    <property type="match status" value="1"/>
</dbReference>
<dbReference type="InterPro" id="IPR058636">
    <property type="entry name" value="Beta-barrel_YknX"/>
</dbReference>
<dbReference type="InterPro" id="IPR000089">
    <property type="entry name" value="Biotin_lipoyl"/>
</dbReference>
<reference evidence="8" key="1">
    <citation type="submission" date="2015-05" db="EMBL/GenBank/DDBJ databases">
        <authorList>
            <person name="Urmite Genomes"/>
        </authorList>
    </citation>
    <scope>NUCLEOTIDE SEQUENCE [LARGE SCALE GENOMIC DNA]</scope>
    <source>
        <strain evidence="8">LF1</strain>
    </source>
</reference>
<evidence type="ECO:0000313" key="7">
    <source>
        <dbReference type="EMBL" id="CRK81048.1"/>
    </source>
</evidence>
<keyword evidence="8" id="KW-1185">Reference proteome</keyword>
<feature type="domain" description="YknX-like beta-barrel" evidence="6">
    <location>
        <begin position="137"/>
        <end position="207"/>
    </location>
</feature>
<gene>
    <name evidence="7" type="ORF">BN000_00943</name>
</gene>
<evidence type="ECO:0000259" key="5">
    <source>
        <dbReference type="Pfam" id="PF00364"/>
    </source>
</evidence>
<dbReference type="GO" id="GO:0022857">
    <property type="term" value="F:transmembrane transporter activity"/>
    <property type="evidence" value="ECO:0007669"/>
    <property type="project" value="InterPro"/>
</dbReference>
<organism evidence="7 8">
    <name type="scientific">Neobacillus massiliamazoniensis</name>
    <dbReference type="NCBI Taxonomy" id="1499688"/>
    <lineage>
        <taxon>Bacteria</taxon>
        <taxon>Bacillati</taxon>
        <taxon>Bacillota</taxon>
        <taxon>Bacilli</taxon>
        <taxon>Bacillales</taxon>
        <taxon>Bacillaceae</taxon>
        <taxon>Neobacillus</taxon>
    </lineage>
</organism>
<dbReference type="GO" id="GO:0030313">
    <property type="term" value="C:cell envelope"/>
    <property type="evidence" value="ECO:0007669"/>
    <property type="project" value="UniProtKB-SubCell"/>
</dbReference>
<dbReference type="OrthoDB" id="2023301at2"/>
<evidence type="ECO:0000256" key="3">
    <source>
        <dbReference type="ARBA" id="ARBA00023054"/>
    </source>
</evidence>
<dbReference type="Pfam" id="PF00364">
    <property type="entry name" value="Biotin_lipoyl"/>
    <property type="match status" value="1"/>
</dbReference>
<dbReference type="EMBL" id="CVRB01000001">
    <property type="protein sequence ID" value="CRK81048.1"/>
    <property type="molecule type" value="Genomic_DNA"/>
</dbReference>
<dbReference type="RefSeq" id="WP_090631518.1">
    <property type="nucleotide sequence ID" value="NZ_CVRB01000001.1"/>
</dbReference>
<comment type="similarity">
    <text evidence="2">Belongs to the membrane fusion protein (MFP) (TC 8.A.1) family.</text>
</comment>
<dbReference type="Gene3D" id="2.40.50.100">
    <property type="match status" value="1"/>
</dbReference>
<dbReference type="Proteomes" id="UP000199087">
    <property type="component" value="Unassembled WGS sequence"/>
</dbReference>
<evidence type="ECO:0000259" key="6">
    <source>
        <dbReference type="Pfam" id="PF25990"/>
    </source>
</evidence>
<evidence type="ECO:0000313" key="8">
    <source>
        <dbReference type="Proteomes" id="UP000199087"/>
    </source>
</evidence>
<accession>A0A0U1NTI0</accession>
<protein>
    <submittedName>
        <fullName evidence="7">Biotin/lipoyl attachment domain-containing protein</fullName>
    </submittedName>
</protein>
<evidence type="ECO:0000256" key="1">
    <source>
        <dbReference type="ARBA" id="ARBA00004196"/>
    </source>
</evidence>